<evidence type="ECO:0000256" key="3">
    <source>
        <dbReference type="ARBA" id="ARBA00022781"/>
    </source>
</evidence>
<accession>A0A1I7ZCE5</accession>
<comment type="similarity">
    <text evidence="1 5">Belongs to the V-ATPase G subunit family.</text>
</comment>
<dbReference type="GO" id="GO:0000221">
    <property type="term" value="C:vacuolar proton-transporting V-type ATPase, V1 domain"/>
    <property type="evidence" value="ECO:0007669"/>
    <property type="project" value="TreeGrafter"/>
</dbReference>
<evidence type="ECO:0000256" key="2">
    <source>
        <dbReference type="ARBA" id="ARBA00022448"/>
    </source>
</evidence>
<dbReference type="PANTHER" id="PTHR12713">
    <property type="entry name" value="VACUOLAR ATP SYNTHASE SUBUNIT G"/>
    <property type="match status" value="1"/>
</dbReference>
<evidence type="ECO:0000256" key="4">
    <source>
        <dbReference type="ARBA" id="ARBA00023065"/>
    </source>
</evidence>
<organism evidence="7 8">
    <name type="scientific">Steinernema glaseri</name>
    <dbReference type="NCBI Taxonomy" id="37863"/>
    <lineage>
        <taxon>Eukaryota</taxon>
        <taxon>Metazoa</taxon>
        <taxon>Ecdysozoa</taxon>
        <taxon>Nematoda</taxon>
        <taxon>Chromadorea</taxon>
        <taxon>Rhabditida</taxon>
        <taxon>Tylenchina</taxon>
        <taxon>Panagrolaimomorpha</taxon>
        <taxon>Strongyloidoidea</taxon>
        <taxon>Steinernematidae</taxon>
        <taxon>Steinernema</taxon>
    </lineage>
</organism>
<dbReference type="Pfam" id="PF03179">
    <property type="entry name" value="V-ATPase_G"/>
    <property type="match status" value="1"/>
</dbReference>
<dbReference type="AlphaFoldDB" id="A0A1I7ZCE5"/>
<sequence>MSAQQRGIHQLLKAEKKAGDQINDAKRRKQIRLKQARQEALAEIELFREECEKKFEDFQRTHTDSSEDIEKNIQSDTEATLRAMEKTVADNKDKVLEHLLNLTCDFSDEHVHLHRNLILQKELSGSFS</sequence>
<protein>
    <recommendedName>
        <fullName evidence="5">V-type proton ATPase subunit G</fullName>
    </recommendedName>
</protein>
<evidence type="ECO:0000256" key="5">
    <source>
        <dbReference type="RuleBase" id="RU364019"/>
    </source>
</evidence>
<dbReference type="GO" id="GO:0046961">
    <property type="term" value="F:proton-transporting ATPase activity, rotational mechanism"/>
    <property type="evidence" value="ECO:0007669"/>
    <property type="project" value="InterPro"/>
</dbReference>
<dbReference type="InterPro" id="IPR005124">
    <property type="entry name" value="V-ATPase_G"/>
</dbReference>
<keyword evidence="7" id="KW-1185">Reference proteome</keyword>
<comment type="function">
    <text evidence="5">Subunit of the V1 complex of vacuolar(H+)-ATPase (V-ATPase), a multisubunit enzyme composed of a peripheral complex (V1) that hydrolyzes ATP and a membrane integral complex (V0) that translocates protons. V-ATPase is responsible for acidifying and maintaining the pH of intracellular compartments and in some cell types, is targeted to the plasma membrane, where it is responsible for acidifying the extracellular environment.</text>
</comment>
<keyword evidence="3 5" id="KW-0375">Hydrogen ion transport</keyword>
<comment type="subunit">
    <text evidence="5">V-ATPase is a heteromultimeric enzyme made up of two complexes: the ATP-hydrolytic V1 complex and the proton translocation V0 complex.</text>
</comment>
<dbReference type="Proteomes" id="UP000095287">
    <property type="component" value="Unplaced"/>
</dbReference>
<evidence type="ECO:0000313" key="8">
    <source>
        <dbReference type="WBParaSite" id="L893_g25118.t1"/>
    </source>
</evidence>
<dbReference type="Gene3D" id="1.20.5.2950">
    <property type="match status" value="1"/>
</dbReference>
<evidence type="ECO:0000256" key="6">
    <source>
        <dbReference type="SAM" id="MobiDB-lite"/>
    </source>
</evidence>
<proteinExistence type="inferred from homology"/>
<keyword evidence="2 5" id="KW-0813">Transport</keyword>
<keyword evidence="4 5" id="KW-0406">Ion transport</keyword>
<dbReference type="PANTHER" id="PTHR12713:SF11">
    <property type="entry name" value="V-TYPE PROTON ATPASE SUBUNIT G"/>
    <property type="match status" value="1"/>
</dbReference>
<name>A0A1I7ZCE5_9BILA</name>
<dbReference type="FunFam" id="1.20.5.2950:FF:000001">
    <property type="entry name" value="V-type proton ATPase subunit G"/>
    <property type="match status" value="1"/>
</dbReference>
<feature type="region of interest" description="Disordered" evidence="6">
    <location>
        <begin position="1"/>
        <end position="20"/>
    </location>
</feature>
<dbReference type="WBParaSite" id="L893_g25118.t1">
    <property type="protein sequence ID" value="L893_g25118.t1"/>
    <property type="gene ID" value="L893_g25118"/>
</dbReference>
<evidence type="ECO:0000256" key="1">
    <source>
        <dbReference type="ARBA" id="ARBA00010066"/>
    </source>
</evidence>
<reference evidence="8" key="1">
    <citation type="submission" date="2016-11" db="UniProtKB">
        <authorList>
            <consortium name="WormBaseParasite"/>
        </authorList>
    </citation>
    <scope>IDENTIFICATION</scope>
</reference>
<dbReference type="GO" id="GO:0016887">
    <property type="term" value="F:ATP hydrolysis activity"/>
    <property type="evidence" value="ECO:0007669"/>
    <property type="project" value="TreeGrafter"/>
</dbReference>
<evidence type="ECO:0000313" key="7">
    <source>
        <dbReference type="Proteomes" id="UP000095287"/>
    </source>
</evidence>
<dbReference type="NCBIfam" id="TIGR01147">
    <property type="entry name" value="V_ATP_synt_G"/>
    <property type="match status" value="1"/>
</dbReference>